<gene>
    <name evidence="2" type="ORF">SCHPADRAFT_898012</name>
</gene>
<reference evidence="2 3" key="1">
    <citation type="submission" date="2015-04" db="EMBL/GenBank/DDBJ databases">
        <title>Complete genome sequence of Schizopora paradoxa KUC8140, a cosmopolitan wood degrader in East Asia.</title>
        <authorList>
            <consortium name="DOE Joint Genome Institute"/>
            <person name="Min B."/>
            <person name="Park H."/>
            <person name="Jang Y."/>
            <person name="Kim J.-J."/>
            <person name="Kim K.H."/>
            <person name="Pangilinan J."/>
            <person name="Lipzen A."/>
            <person name="Riley R."/>
            <person name="Grigoriev I.V."/>
            <person name="Spatafora J.W."/>
            <person name="Choi I.-G."/>
        </authorList>
    </citation>
    <scope>NUCLEOTIDE SEQUENCE [LARGE SCALE GENOMIC DNA]</scope>
    <source>
        <strain evidence="2 3">KUC8140</strain>
    </source>
</reference>
<dbReference type="EMBL" id="KQ085882">
    <property type="protein sequence ID" value="KLO20759.1"/>
    <property type="molecule type" value="Genomic_DNA"/>
</dbReference>
<evidence type="ECO:0000313" key="3">
    <source>
        <dbReference type="Proteomes" id="UP000053477"/>
    </source>
</evidence>
<dbReference type="AlphaFoldDB" id="A0A0H2SA73"/>
<dbReference type="InParanoid" id="A0A0H2SA73"/>
<dbReference type="OrthoDB" id="3253083at2759"/>
<evidence type="ECO:0000313" key="2">
    <source>
        <dbReference type="EMBL" id="KLO20759.1"/>
    </source>
</evidence>
<feature type="compositionally biased region" description="Low complexity" evidence="1">
    <location>
        <begin position="265"/>
        <end position="278"/>
    </location>
</feature>
<organism evidence="2 3">
    <name type="scientific">Schizopora paradoxa</name>
    <dbReference type="NCBI Taxonomy" id="27342"/>
    <lineage>
        <taxon>Eukaryota</taxon>
        <taxon>Fungi</taxon>
        <taxon>Dikarya</taxon>
        <taxon>Basidiomycota</taxon>
        <taxon>Agaricomycotina</taxon>
        <taxon>Agaricomycetes</taxon>
        <taxon>Hymenochaetales</taxon>
        <taxon>Schizoporaceae</taxon>
        <taxon>Schizopora</taxon>
    </lineage>
</organism>
<accession>A0A0H2SA73</accession>
<feature type="region of interest" description="Disordered" evidence="1">
    <location>
        <begin position="260"/>
        <end position="279"/>
    </location>
</feature>
<sequence length="381" mass="41814">MSPTLVAAASSSSRGEINIQPAYFTSSLFVEPFREDVDFLAKSYKAGYEHAKSSPNFQPFTLFKNVWSTYGWNFLHLKVLEPRGRESYTSVISRLFLEQATSETSVLDRVVGLFGLYTFWASQPSGSVPPVRCVTHTPVPIDLYQILLRLPQQLNGGFDALIPYVDYVLNVLLRERLFIILPEKSFGPETPRNLPREVYYADTQEAMEAGPGAKKSGRPSKQDLVRKARSAVSSLDKWVDRSTYPLPDCLSDPAGAPSGVRALYNQTNTSSPSSGQSGVESINTTHILLSQRPMMTLEAYRAKKEDLLNTINADGGGSLIRASEKVVLRLQQIDAMAAERGLEVGTEGGDLSGLGRVQKASEQFQGEQKGLLGLLEGSGLQ</sequence>
<evidence type="ECO:0000256" key="1">
    <source>
        <dbReference type="SAM" id="MobiDB-lite"/>
    </source>
</evidence>
<dbReference type="Proteomes" id="UP000053477">
    <property type="component" value="Unassembled WGS sequence"/>
</dbReference>
<keyword evidence="3" id="KW-1185">Reference proteome</keyword>
<proteinExistence type="predicted"/>
<dbReference type="STRING" id="27342.A0A0H2SA73"/>
<name>A0A0H2SA73_9AGAM</name>
<protein>
    <submittedName>
        <fullName evidence="2">Uncharacterized protein</fullName>
    </submittedName>
</protein>
<feature type="region of interest" description="Disordered" evidence="1">
    <location>
        <begin position="207"/>
        <end position="226"/>
    </location>
</feature>